<gene>
    <name evidence="12" type="ORF">A3196_03465</name>
</gene>
<evidence type="ECO:0000256" key="3">
    <source>
        <dbReference type="ARBA" id="ARBA00022553"/>
    </source>
</evidence>
<dbReference type="SMART" id="SM00387">
    <property type="entry name" value="HATPase_c"/>
    <property type="match status" value="1"/>
</dbReference>
<evidence type="ECO:0000256" key="2">
    <source>
        <dbReference type="ARBA" id="ARBA00012438"/>
    </source>
</evidence>
<organism evidence="12 13">
    <name type="scientific">Candidatus Thiodiazotropha endoloripes</name>
    <dbReference type="NCBI Taxonomy" id="1818881"/>
    <lineage>
        <taxon>Bacteria</taxon>
        <taxon>Pseudomonadati</taxon>
        <taxon>Pseudomonadota</taxon>
        <taxon>Gammaproteobacteria</taxon>
        <taxon>Chromatiales</taxon>
        <taxon>Sedimenticolaceae</taxon>
        <taxon>Candidatus Thiodiazotropha</taxon>
    </lineage>
</organism>
<dbReference type="Pfam" id="PF00072">
    <property type="entry name" value="Response_reg"/>
    <property type="match status" value="1"/>
</dbReference>
<dbReference type="PANTHER" id="PTHR43047">
    <property type="entry name" value="TWO-COMPONENT HISTIDINE PROTEIN KINASE"/>
    <property type="match status" value="1"/>
</dbReference>
<evidence type="ECO:0000256" key="5">
    <source>
        <dbReference type="ARBA" id="ARBA00022777"/>
    </source>
</evidence>
<evidence type="ECO:0000313" key="12">
    <source>
        <dbReference type="EMBL" id="ODB95899.1"/>
    </source>
</evidence>
<keyword evidence="4" id="KW-0808">Transferase</keyword>
<protein>
    <recommendedName>
        <fullName evidence="2">histidine kinase</fullName>
        <ecNumber evidence="2">2.7.13.3</ecNumber>
    </recommendedName>
</protein>
<dbReference type="PROSITE" id="PS50110">
    <property type="entry name" value="RESPONSE_REGULATORY"/>
    <property type="match status" value="1"/>
</dbReference>
<comment type="catalytic activity">
    <reaction evidence="1">
        <text>ATP + protein L-histidine = ADP + protein N-phospho-L-histidine.</text>
        <dbReference type="EC" id="2.7.13.3"/>
    </reaction>
</comment>
<keyword evidence="6" id="KW-0902">Two-component regulatory system</keyword>
<dbReference type="CDD" id="cd16922">
    <property type="entry name" value="HATPase_EvgS-ArcB-TorS-like"/>
    <property type="match status" value="1"/>
</dbReference>
<dbReference type="SUPFAM" id="SSF55874">
    <property type="entry name" value="ATPase domain of HSP90 chaperone/DNA topoisomerase II/histidine kinase"/>
    <property type="match status" value="1"/>
</dbReference>
<dbReference type="Gene3D" id="3.30.450.20">
    <property type="entry name" value="PAS domain"/>
    <property type="match status" value="1"/>
</dbReference>
<dbReference type="Pfam" id="PF02518">
    <property type="entry name" value="HATPase_c"/>
    <property type="match status" value="1"/>
</dbReference>
<feature type="modified residue" description="4-aspartylphosphate" evidence="7">
    <location>
        <position position="715"/>
    </location>
</feature>
<dbReference type="PRINTS" id="PR00344">
    <property type="entry name" value="BCTRLSENSOR"/>
</dbReference>
<dbReference type="SUPFAM" id="SSF47384">
    <property type="entry name" value="Homodimeric domain of signal transducing histidine kinase"/>
    <property type="match status" value="1"/>
</dbReference>
<proteinExistence type="predicted"/>
<feature type="coiled-coil region" evidence="8">
    <location>
        <begin position="356"/>
        <end position="387"/>
    </location>
</feature>
<dbReference type="Gene3D" id="1.10.287.130">
    <property type="match status" value="1"/>
</dbReference>
<evidence type="ECO:0000256" key="8">
    <source>
        <dbReference type="SAM" id="Coils"/>
    </source>
</evidence>
<feature type="domain" description="Histidine kinase" evidence="10">
    <location>
        <begin position="397"/>
        <end position="619"/>
    </location>
</feature>
<dbReference type="Gene3D" id="3.30.565.10">
    <property type="entry name" value="Histidine kinase-like ATPase, C-terminal domain"/>
    <property type="match status" value="1"/>
</dbReference>
<keyword evidence="9" id="KW-1133">Transmembrane helix</keyword>
<dbReference type="InterPro" id="IPR001789">
    <property type="entry name" value="Sig_transdc_resp-reg_receiver"/>
</dbReference>
<keyword evidence="9" id="KW-0812">Transmembrane</keyword>
<dbReference type="SMART" id="SM00448">
    <property type="entry name" value="REC"/>
    <property type="match status" value="1"/>
</dbReference>
<evidence type="ECO:0000256" key="7">
    <source>
        <dbReference type="PROSITE-ProRule" id="PRU00169"/>
    </source>
</evidence>
<accession>A0A1E2UMJ0</accession>
<dbReference type="InterPro" id="IPR005467">
    <property type="entry name" value="His_kinase_dom"/>
</dbReference>
<evidence type="ECO:0000259" key="11">
    <source>
        <dbReference type="PROSITE" id="PS50110"/>
    </source>
</evidence>
<evidence type="ECO:0000256" key="4">
    <source>
        <dbReference type="ARBA" id="ARBA00022679"/>
    </source>
</evidence>
<comment type="caution">
    <text evidence="12">The sequence shown here is derived from an EMBL/GenBank/DDBJ whole genome shotgun (WGS) entry which is preliminary data.</text>
</comment>
<evidence type="ECO:0000256" key="1">
    <source>
        <dbReference type="ARBA" id="ARBA00000085"/>
    </source>
</evidence>
<dbReference type="GO" id="GO:0000155">
    <property type="term" value="F:phosphorelay sensor kinase activity"/>
    <property type="evidence" value="ECO:0007669"/>
    <property type="project" value="InterPro"/>
</dbReference>
<dbReference type="InterPro" id="IPR003661">
    <property type="entry name" value="HisK_dim/P_dom"/>
</dbReference>
<keyword evidence="13" id="KW-1185">Reference proteome</keyword>
<dbReference type="SMART" id="SM00388">
    <property type="entry name" value="HisKA"/>
    <property type="match status" value="1"/>
</dbReference>
<dbReference type="CDD" id="cd17546">
    <property type="entry name" value="REC_hyHK_CKI1_RcsC-like"/>
    <property type="match status" value="1"/>
</dbReference>
<dbReference type="FunFam" id="3.30.565.10:FF:000010">
    <property type="entry name" value="Sensor histidine kinase RcsC"/>
    <property type="match status" value="1"/>
</dbReference>
<keyword evidence="3 7" id="KW-0597">Phosphoprotein</keyword>
<dbReference type="Proteomes" id="UP000094849">
    <property type="component" value="Unassembled WGS sequence"/>
</dbReference>
<keyword evidence="5 12" id="KW-0418">Kinase</keyword>
<dbReference type="InterPro" id="IPR011006">
    <property type="entry name" value="CheY-like_superfamily"/>
</dbReference>
<name>A0A1E2UMJ0_9GAMM</name>
<keyword evidence="8" id="KW-0175">Coiled coil</keyword>
<dbReference type="EC" id="2.7.13.3" evidence="2"/>
<dbReference type="EMBL" id="LVJZ01000003">
    <property type="protein sequence ID" value="ODB95899.1"/>
    <property type="molecule type" value="Genomic_DNA"/>
</dbReference>
<dbReference type="InterPro" id="IPR036097">
    <property type="entry name" value="HisK_dim/P_sf"/>
</dbReference>
<dbReference type="InterPro" id="IPR004358">
    <property type="entry name" value="Sig_transdc_His_kin-like_C"/>
</dbReference>
<dbReference type="InterPro" id="IPR003594">
    <property type="entry name" value="HATPase_dom"/>
</dbReference>
<dbReference type="AlphaFoldDB" id="A0A1E2UMJ0"/>
<dbReference type="OrthoDB" id="7051659at2"/>
<evidence type="ECO:0000259" key="10">
    <source>
        <dbReference type="PROSITE" id="PS50109"/>
    </source>
</evidence>
<keyword evidence="9" id="KW-0472">Membrane</keyword>
<evidence type="ECO:0000256" key="6">
    <source>
        <dbReference type="ARBA" id="ARBA00023012"/>
    </source>
</evidence>
<evidence type="ECO:0000313" key="13">
    <source>
        <dbReference type="Proteomes" id="UP000094849"/>
    </source>
</evidence>
<dbReference type="SUPFAM" id="SSF52172">
    <property type="entry name" value="CheY-like"/>
    <property type="match status" value="1"/>
</dbReference>
<dbReference type="PANTHER" id="PTHR43047:SF64">
    <property type="entry name" value="HISTIDINE KINASE CONTAINING CHEY-HOMOLOGOUS RECEIVER DOMAIN AND PAS DOMAIN-RELATED"/>
    <property type="match status" value="1"/>
</dbReference>
<evidence type="ECO:0000256" key="9">
    <source>
        <dbReference type="SAM" id="Phobius"/>
    </source>
</evidence>
<reference evidence="12 13" key="1">
    <citation type="submission" date="2016-03" db="EMBL/GenBank/DDBJ databases">
        <title>Chemosynthetic sulphur-oxidizing symbionts of marine invertebrate animals are capable of nitrogen fixation.</title>
        <authorList>
            <person name="Petersen J.M."/>
            <person name="Kemper A."/>
            <person name="Gruber-Vodicka H."/>
            <person name="Cardini U."/>
            <person name="Geest Mvander."/>
            <person name="Kleiner M."/>
            <person name="Bulgheresi S."/>
            <person name="Fussmann M."/>
            <person name="Herbold C."/>
            <person name="Seah B.K.B."/>
            <person name="Antony C.Paul."/>
            <person name="Liu D."/>
            <person name="Belitz A."/>
            <person name="Weber M."/>
        </authorList>
    </citation>
    <scope>NUCLEOTIDE SEQUENCE [LARGE SCALE GENOMIC DNA]</scope>
    <source>
        <strain evidence="12">G_D</strain>
    </source>
</reference>
<dbReference type="STRING" id="1818881.A3196_03465"/>
<dbReference type="RefSeq" id="WP_069003353.1">
    <property type="nucleotide sequence ID" value="NZ_LVJW01000006.1"/>
</dbReference>
<sequence length="783" mass="88576">MKLRTKILIVLFLFGFAPLTAMVLTNLPFVLERLEFFYHKAYLQNLRADFRDLDEHLASRNEMLRLLAKLPEPGLILGQQQDGDNGKIDVARVRYTEWINRILQDHQDIFQILFLDLRGNPRYWLELNHRTRQWEPTIKKPDMPSETFFKSNVNQEFGRVAASKISLNPNVAHLDPRRFMTLRMISPILGPDSNDRVTTLGAVVINIDVGGMARAYRNTLWVTNDGNYLEQRLRGIDKAQAFEDFSGLQSLFEEGNLTLWEGRGRQVIWVPLFTTEGSGPLWVGRPVDPSPLDKFRNVLVARVMTIVLVALVILLLVARWIALRGEQFGERLRDGMERVLRQDDAVRFDWRGSSEIKQLGQQLTELAETHAQQARQQRQHAQQLEESNRYKSQFLANVSHELRTPLNSILLLSKMLNETNQQLSKEQQKQLQVIHEAGQDLRTLIDNILDLSRIEAGRASFTVQQISLRALLDDLIDLVKPQFDAHGLFLKLEIDDQLPETFLSDQEKVRQILKNFLSNALKFTQTGGATLSARLSQDPDQQPICLTVEDSGIGIASDKQELIFEAFKQADGSTNRQYGGSGLGLSISRELARLLGAEITLQSEEGQGSRFTLCLPTAFDYAAHPSSQVEHYEANQETDLVRRSKPTPIAEPIADRATAQFTGHRILVVDDDLQSLLALTPQLEAWGFEVVAAGDGQEAIETLNEDQDFSLILMDIMMPELDGYDTIRHIREKMGLTELGIIVLSAKNAAQDRSKSLDAGANEILAKPVDTEHLKLVFSTYLG</sequence>
<dbReference type="InterPro" id="IPR036890">
    <property type="entry name" value="HATPase_C_sf"/>
</dbReference>
<feature type="transmembrane region" description="Helical" evidence="9">
    <location>
        <begin position="299"/>
        <end position="322"/>
    </location>
</feature>
<dbReference type="PROSITE" id="PS50109">
    <property type="entry name" value="HIS_KIN"/>
    <property type="match status" value="1"/>
</dbReference>
<feature type="domain" description="Response regulatory" evidence="11">
    <location>
        <begin position="665"/>
        <end position="782"/>
    </location>
</feature>
<dbReference type="Pfam" id="PF00512">
    <property type="entry name" value="HisKA"/>
    <property type="match status" value="1"/>
</dbReference>
<dbReference type="Gene3D" id="3.40.50.2300">
    <property type="match status" value="1"/>
</dbReference>
<dbReference type="CDD" id="cd00082">
    <property type="entry name" value="HisKA"/>
    <property type="match status" value="1"/>
</dbReference>